<protein>
    <submittedName>
        <fullName evidence="5">Hydrogenase-3, subunit E (HycE-like protein)</fullName>
    </submittedName>
</protein>
<dbReference type="InterPro" id="IPR029014">
    <property type="entry name" value="NiFe-Hase_large"/>
</dbReference>
<dbReference type="GO" id="GO:0048038">
    <property type="term" value="F:quinone binding"/>
    <property type="evidence" value="ECO:0007669"/>
    <property type="project" value="InterPro"/>
</dbReference>
<dbReference type="Gene3D" id="1.10.645.10">
    <property type="entry name" value="Cytochrome-c3 Hydrogenase, chain B"/>
    <property type="match status" value="1"/>
</dbReference>
<dbReference type="GeneID" id="1476266"/>
<keyword evidence="6" id="KW-1185">Reference proteome</keyword>
<dbReference type="RefSeq" id="WP_011024251.1">
    <property type="nucleotide sequence ID" value="NC_003552.1"/>
</dbReference>
<dbReference type="SUPFAM" id="SSF143243">
    <property type="entry name" value="Nqo5-like"/>
    <property type="match status" value="1"/>
</dbReference>
<feature type="domain" description="NADH-quinone oxidoreductase subunit D" evidence="4">
    <location>
        <begin position="301"/>
        <end position="544"/>
    </location>
</feature>
<dbReference type="InterPro" id="IPR037232">
    <property type="entry name" value="NADH_quin_OxRdtase_su_C/D-like"/>
</dbReference>
<feature type="domain" description="NADH:ubiquinone oxidoreductase 30kDa subunit" evidence="3">
    <location>
        <begin position="38"/>
        <end position="151"/>
    </location>
</feature>
<keyword evidence="1" id="KW-0560">Oxidoreductase</keyword>
<dbReference type="GO" id="GO:0008137">
    <property type="term" value="F:NADH dehydrogenase (ubiquinone) activity"/>
    <property type="evidence" value="ECO:0007669"/>
    <property type="project" value="InterPro"/>
</dbReference>
<dbReference type="PANTHER" id="PTHR43485">
    <property type="entry name" value="HYDROGENASE-4 COMPONENT G"/>
    <property type="match status" value="1"/>
</dbReference>
<dbReference type="STRING" id="188937.MA_4372"/>
<dbReference type="GO" id="GO:0016651">
    <property type="term" value="F:oxidoreductase activity, acting on NAD(P)H"/>
    <property type="evidence" value="ECO:0007669"/>
    <property type="project" value="InterPro"/>
</dbReference>
<dbReference type="InterPro" id="IPR052197">
    <property type="entry name" value="ComplexI_49kDa-like"/>
</dbReference>
<evidence type="ECO:0000256" key="2">
    <source>
        <dbReference type="ARBA" id="ARBA00023027"/>
    </source>
</evidence>
<evidence type="ECO:0000313" key="6">
    <source>
        <dbReference type="Proteomes" id="UP000002487"/>
    </source>
</evidence>
<dbReference type="PhylomeDB" id="Q8THY6"/>
<evidence type="ECO:0000256" key="1">
    <source>
        <dbReference type="ARBA" id="ARBA00023002"/>
    </source>
</evidence>
<dbReference type="KEGG" id="mac:MA_4372"/>
<dbReference type="Pfam" id="PF00346">
    <property type="entry name" value="Complex1_49kDa"/>
    <property type="match status" value="1"/>
</dbReference>
<dbReference type="Pfam" id="PF00329">
    <property type="entry name" value="Complex1_30kDa"/>
    <property type="match status" value="1"/>
</dbReference>
<keyword evidence="2" id="KW-0520">NAD</keyword>
<evidence type="ECO:0000259" key="3">
    <source>
        <dbReference type="Pfam" id="PF00329"/>
    </source>
</evidence>
<dbReference type="EnsemblBacteria" id="AAM07714">
    <property type="protein sequence ID" value="AAM07714"/>
    <property type="gene ID" value="MA_4372"/>
</dbReference>
<gene>
    <name evidence="5" type="ordered locus">MA_4372</name>
</gene>
<dbReference type="AlphaFoldDB" id="Q8THY6"/>
<dbReference type="PANTHER" id="PTHR43485:SF1">
    <property type="entry name" value="FORMATE HYDROGENLYASE SUBUNIT 5-RELATED"/>
    <property type="match status" value="1"/>
</dbReference>
<dbReference type="InterPro" id="IPR001268">
    <property type="entry name" value="NADH_UbQ_OxRdtase_30kDa_su"/>
</dbReference>
<sequence>MDVKMNEDTKELLSTISGIAEEEPELLSARENEIYLKISEAGFEDITPALAERKFSLIGLFCAEVFENTDGFTLFYAFKQAGKASVLVLVREPGKEKRVSSVAGIFPSASWFEREIRDGFGLDFAGALDNRRLFLHECYHEGFHPLQKAFKNGPVHPVETPSKEYKFRQVKGEGVYQIPVGPVHAGIIEPGHFRFSVIGEPIFSLEIRLFYKHRGIEKLAEGKSPSECVALAEAVSGDESMANATGFCMAVEQACGISVPERAERLRAIMLELERIYSLLGDLAGMAVDVGFALVASPFSILREEVFRQNEKLTGSRFLRGITVLGGLKKDIPDSALKELPAFLEKFSRAFESAYDRAMSSSSLIDRFATTGVIKKELVSPLNLTGPLARASGCPADTRIDRPYGAYRDFAPEPSVRKRGDVLSRFEIKADEIRASVNLILRLTENLPQEPVFAENREEAENIGQNSGKNGSSGVTGYSLALVEAARGQNLHWVYLKNGLIDRYKVRTASYCNWQAIEHAVIGNIVPDFPLINKSLNLSYAGTDL</sequence>
<dbReference type="GO" id="GO:0019645">
    <property type="term" value="P:anaerobic electron transport chain"/>
    <property type="evidence" value="ECO:0000318"/>
    <property type="project" value="GO_Central"/>
</dbReference>
<organism evidence="5 6">
    <name type="scientific">Methanosarcina acetivorans (strain ATCC 35395 / DSM 2834 / JCM 12185 / C2A)</name>
    <dbReference type="NCBI Taxonomy" id="188937"/>
    <lineage>
        <taxon>Archaea</taxon>
        <taxon>Methanobacteriati</taxon>
        <taxon>Methanobacteriota</taxon>
        <taxon>Stenosarchaea group</taxon>
        <taxon>Methanomicrobia</taxon>
        <taxon>Methanosarcinales</taxon>
        <taxon>Methanosarcinaceae</taxon>
        <taxon>Methanosarcina</taxon>
    </lineage>
</organism>
<dbReference type="HOGENOM" id="CLU_015134_3_1_2"/>
<reference evidence="5 6" key="1">
    <citation type="journal article" date="2002" name="Genome Res.">
        <title>The genome of Methanosarcina acetivorans reveals extensive metabolic and physiological diversity.</title>
        <authorList>
            <person name="Galagan J.E."/>
            <person name="Nusbaum C."/>
            <person name="Roy A."/>
            <person name="Endrizzi M.G."/>
            <person name="Macdonald P."/>
            <person name="FitzHugh W."/>
            <person name="Calvo S."/>
            <person name="Engels R."/>
            <person name="Smirnov S."/>
            <person name="Atnoor D."/>
            <person name="Brown A."/>
            <person name="Allen N."/>
            <person name="Naylor J."/>
            <person name="Stange-Thomann N."/>
            <person name="DeArellano K."/>
            <person name="Johnson R."/>
            <person name="Linton L."/>
            <person name="McEwan P."/>
            <person name="McKernan K."/>
            <person name="Talamas J."/>
            <person name="Tirrell A."/>
            <person name="Ye W."/>
            <person name="Zimmer A."/>
            <person name="Barber R.D."/>
            <person name="Cann I."/>
            <person name="Graham D.E."/>
            <person name="Grahame D.A."/>
            <person name="Guss A."/>
            <person name="Hedderich R."/>
            <person name="Ingram-Smith C."/>
            <person name="Kuettner C.H."/>
            <person name="Krzycki J.A."/>
            <person name="Leigh J.A."/>
            <person name="Li W."/>
            <person name="Liu J."/>
            <person name="Mukhopadhyay B."/>
            <person name="Reeve J.N."/>
            <person name="Smith K."/>
            <person name="Springer T.A."/>
            <person name="Umayam L.A."/>
            <person name="White O."/>
            <person name="White R.H."/>
            <person name="de Macario E.C."/>
            <person name="Ferry J.G."/>
            <person name="Jarrell K.F."/>
            <person name="Jing H."/>
            <person name="Macario A.J.L."/>
            <person name="Paulsen I."/>
            <person name="Pritchett M."/>
            <person name="Sowers K.R."/>
            <person name="Swanson R.V."/>
            <person name="Zinder S.H."/>
            <person name="Lander E."/>
            <person name="Metcalf W.W."/>
            <person name="Birren B."/>
        </authorList>
    </citation>
    <scope>NUCLEOTIDE SEQUENCE [LARGE SCALE GENOMIC DNA]</scope>
    <source>
        <strain evidence="6">ATCC 35395 / DSM 2834 / JCM 12185 / C2A</strain>
    </source>
</reference>
<name>Q8THY6_METAC</name>
<dbReference type="EMBL" id="AE010299">
    <property type="protein sequence ID" value="AAM07714.1"/>
    <property type="molecule type" value="Genomic_DNA"/>
</dbReference>
<proteinExistence type="predicted"/>
<dbReference type="InParanoid" id="Q8THY6"/>
<evidence type="ECO:0000259" key="4">
    <source>
        <dbReference type="Pfam" id="PF00346"/>
    </source>
</evidence>
<dbReference type="GO" id="GO:0051287">
    <property type="term" value="F:NAD binding"/>
    <property type="evidence" value="ECO:0007669"/>
    <property type="project" value="InterPro"/>
</dbReference>
<dbReference type="InterPro" id="IPR001135">
    <property type="entry name" value="NADH_Q_OxRdtase_suD"/>
</dbReference>
<dbReference type="Proteomes" id="UP000002487">
    <property type="component" value="Chromosome"/>
</dbReference>
<dbReference type="SUPFAM" id="SSF56762">
    <property type="entry name" value="HydB/Nqo4-like"/>
    <property type="match status" value="1"/>
</dbReference>
<accession>Q8THY6</accession>
<dbReference type="Gene3D" id="3.30.460.80">
    <property type="entry name" value="NADH:ubiquinone oxidoreductase, 30kDa subunit"/>
    <property type="match status" value="1"/>
</dbReference>
<evidence type="ECO:0000313" key="5">
    <source>
        <dbReference type="EMBL" id="AAM07714.1"/>
    </source>
</evidence>